<dbReference type="EMBL" id="CP025015">
    <property type="protein sequence ID" value="AUW47679.1"/>
    <property type="molecule type" value="Genomic_DNA"/>
</dbReference>
<organism evidence="1 2">
    <name type="scientific">Rhizobium leguminosarum</name>
    <dbReference type="NCBI Taxonomy" id="384"/>
    <lineage>
        <taxon>Bacteria</taxon>
        <taxon>Pseudomonadati</taxon>
        <taxon>Pseudomonadota</taxon>
        <taxon>Alphaproteobacteria</taxon>
        <taxon>Hyphomicrobiales</taxon>
        <taxon>Rhizobiaceae</taxon>
        <taxon>Rhizobium/Agrobacterium group</taxon>
        <taxon>Rhizobium</taxon>
    </lineage>
</organism>
<keyword evidence="1" id="KW-0614">Plasmid</keyword>
<geneLocation type="plasmid" evidence="2">
    <name>prln3</name>
</geneLocation>
<evidence type="ECO:0000313" key="1">
    <source>
        <dbReference type="EMBL" id="AUW47679.1"/>
    </source>
</evidence>
<dbReference type="AlphaFoldDB" id="A0A2K9ZHH8"/>
<accession>A0A2K9ZHH8</accession>
<evidence type="ECO:0000313" key="2">
    <source>
        <dbReference type="Proteomes" id="UP000238523"/>
    </source>
</evidence>
<sequence length="123" mass="14149">MGDAASRPSPATCRHQNFPRRIAAPRVPNSWRWQVLHHRFGLSGASLLVRHAAYPRDIRISKGENTVQQLAQFLTATGRRLRTLGKVICHYFRKGKLGLKLAIKIPFFVEIEASFETDWNRRE</sequence>
<reference evidence="1 2" key="1">
    <citation type="submission" date="2017-11" db="EMBL/GenBank/DDBJ databases">
        <title>Complete genome of Rhizobium leguminosarum Norway, an ineffective micro-symbiont.</title>
        <authorList>
            <person name="Hoffrichter A."/>
            <person name="Liang J."/>
            <person name="Brachmann A."/>
            <person name="Marin M."/>
        </authorList>
    </citation>
    <scope>NUCLEOTIDE SEQUENCE [LARGE SCALE GENOMIC DNA]</scope>
    <source>
        <strain evidence="1 2">Norway</strain>
        <plasmid evidence="2">Plasmid prln3</plasmid>
    </source>
</reference>
<gene>
    <name evidence="1" type="ORF">CUJ84_pRLN3000572</name>
</gene>
<name>A0A2K9ZHH8_RHILE</name>
<proteinExistence type="predicted"/>
<dbReference type="Proteomes" id="UP000238523">
    <property type="component" value="Plasmid pRLN3"/>
</dbReference>
<protein>
    <submittedName>
        <fullName evidence="1">Uncharacterized protein</fullName>
    </submittedName>
</protein>